<dbReference type="AlphaFoldDB" id="A0A7W9W6X4"/>
<organism evidence="2 3">
    <name type="scientific">Armatimonas rosea</name>
    <dbReference type="NCBI Taxonomy" id="685828"/>
    <lineage>
        <taxon>Bacteria</taxon>
        <taxon>Bacillati</taxon>
        <taxon>Armatimonadota</taxon>
        <taxon>Armatimonadia</taxon>
        <taxon>Armatimonadales</taxon>
        <taxon>Armatimonadaceae</taxon>
        <taxon>Armatimonas</taxon>
    </lineage>
</organism>
<dbReference type="RefSeq" id="WP_184195630.1">
    <property type="nucleotide sequence ID" value="NZ_JACHGW010000002.1"/>
</dbReference>
<dbReference type="Proteomes" id="UP000520814">
    <property type="component" value="Unassembled WGS sequence"/>
</dbReference>
<name>A0A7W9W6X4_ARMRO</name>
<evidence type="ECO:0000256" key="1">
    <source>
        <dbReference type="SAM" id="MobiDB-lite"/>
    </source>
</evidence>
<keyword evidence="3" id="KW-1185">Reference proteome</keyword>
<evidence type="ECO:0000313" key="2">
    <source>
        <dbReference type="EMBL" id="MBB6050520.1"/>
    </source>
</evidence>
<accession>A0A7W9W6X4</accession>
<protein>
    <submittedName>
        <fullName evidence="2">Uncharacterized protein</fullName>
    </submittedName>
</protein>
<reference evidence="2 3" key="1">
    <citation type="submission" date="2020-08" db="EMBL/GenBank/DDBJ databases">
        <title>Genomic Encyclopedia of Type Strains, Phase IV (KMG-IV): sequencing the most valuable type-strain genomes for metagenomic binning, comparative biology and taxonomic classification.</title>
        <authorList>
            <person name="Goeker M."/>
        </authorList>
    </citation>
    <scope>NUCLEOTIDE SEQUENCE [LARGE SCALE GENOMIC DNA]</scope>
    <source>
        <strain evidence="2 3">DSM 23562</strain>
    </source>
</reference>
<dbReference type="EMBL" id="JACHGW010000002">
    <property type="protein sequence ID" value="MBB6050520.1"/>
    <property type="molecule type" value="Genomic_DNA"/>
</dbReference>
<gene>
    <name evidence="2" type="ORF">HNQ39_002311</name>
</gene>
<sequence>MTPEQYRLQCLLYVNGVASQRESAREMLLACGPAAIPWIITIAEEKLKEFYKPGIGYPPFQPLIRYAQLLSEYGEPCCLDLLVRIAQQSPDQGYEEFRKPLKKLLTFLEARDDIETITALVAALRRLRRAILYQREAVLVAEILVASAERAPWVELHQVRALLQPSIGTPKEFRILSERLTRALGEENFLPLSAASAPTSQSLPIPVRAREENDG</sequence>
<comment type="caution">
    <text evidence="2">The sequence shown here is derived from an EMBL/GenBank/DDBJ whole genome shotgun (WGS) entry which is preliminary data.</text>
</comment>
<feature type="region of interest" description="Disordered" evidence="1">
    <location>
        <begin position="195"/>
        <end position="215"/>
    </location>
</feature>
<evidence type="ECO:0000313" key="3">
    <source>
        <dbReference type="Proteomes" id="UP000520814"/>
    </source>
</evidence>
<proteinExistence type="predicted"/>